<comment type="pathway">
    <text evidence="4">Amine and polyamine biosynthesis; spermidine biosynthesis; spermidine from putrescine: step 1/1.</text>
</comment>
<feature type="binding site" evidence="4">
    <location>
        <position position="604"/>
    </location>
    <ligand>
        <name>S-methyl-5'-thioadenosine</name>
        <dbReference type="ChEBI" id="CHEBI:17509"/>
    </ligand>
</feature>
<accession>A0A538T0U8</accession>
<evidence type="ECO:0000256" key="2">
    <source>
        <dbReference type="ARBA" id="ARBA00022679"/>
    </source>
</evidence>
<keyword evidence="2 4" id="KW-0808">Transferase</keyword>
<keyword evidence="4" id="KW-0472">Membrane</keyword>
<dbReference type="InterPro" id="IPR001045">
    <property type="entry name" value="Spermi_synthase"/>
</dbReference>
<feature type="binding site" evidence="4">
    <location>
        <begin position="635"/>
        <end position="636"/>
    </location>
    <ligand>
        <name>S-methyl-5'-thioadenosine</name>
        <dbReference type="ChEBI" id="CHEBI:17509"/>
    </ligand>
</feature>
<keyword evidence="4" id="KW-1133">Transmembrane helix</keyword>
<comment type="caution">
    <text evidence="4 5">Lacks conserved residue(s) required for the propagation of feature annotation.</text>
</comment>
<comment type="subunit">
    <text evidence="4">Homodimer or homotetramer.</text>
</comment>
<feature type="transmembrane region" description="Helical" evidence="4">
    <location>
        <begin position="459"/>
        <end position="480"/>
    </location>
</feature>
<comment type="catalytic activity">
    <reaction evidence="4">
        <text>S-adenosyl 3-(methylsulfanyl)propylamine + putrescine = S-methyl-5'-thioadenosine + spermidine + H(+)</text>
        <dbReference type="Rhea" id="RHEA:12721"/>
        <dbReference type="ChEBI" id="CHEBI:15378"/>
        <dbReference type="ChEBI" id="CHEBI:17509"/>
        <dbReference type="ChEBI" id="CHEBI:57443"/>
        <dbReference type="ChEBI" id="CHEBI:57834"/>
        <dbReference type="ChEBI" id="CHEBI:326268"/>
        <dbReference type="EC" id="2.5.1.16"/>
    </reaction>
</comment>
<dbReference type="EC" id="2.5.1.16" evidence="4"/>
<dbReference type="GO" id="GO:0004766">
    <property type="term" value="F:spermidine synthase activity"/>
    <property type="evidence" value="ECO:0007669"/>
    <property type="project" value="UniProtKB-UniRule"/>
</dbReference>
<dbReference type="InterPro" id="IPR030374">
    <property type="entry name" value="PABS"/>
</dbReference>
<comment type="caution">
    <text evidence="4">Lacks the conserved Asp active site.</text>
</comment>
<dbReference type="Proteomes" id="UP000316852">
    <property type="component" value="Unassembled WGS sequence"/>
</dbReference>
<dbReference type="AlphaFoldDB" id="A0A538T0U8"/>
<gene>
    <name evidence="4" type="primary">speE</name>
    <name evidence="7" type="ORF">E6K76_10895</name>
</gene>
<feature type="transmembrane region" description="Helical" evidence="4">
    <location>
        <begin position="121"/>
        <end position="143"/>
    </location>
</feature>
<feature type="transmembrane region" description="Helical" evidence="4">
    <location>
        <begin position="402"/>
        <end position="424"/>
    </location>
</feature>
<comment type="caution">
    <text evidence="7">The sequence shown here is derived from an EMBL/GenBank/DDBJ whole genome shotgun (WGS) entry which is preliminary data.</text>
</comment>
<keyword evidence="4" id="KW-0745">Spermidine biosynthesis</keyword>
<feature type="transmembrane region" description="Helical" evidence="4">
    <location>
        <begin position="285"/>
        <end position="311"/>
    </location>
</feature>
<feature type="transmembrane region" description="Helical" evidence="4">
    <location>
        <begin position="367"/>
        <end position="390"/>
    </location>
</feature>
<feature type="transmembrane region" description="Helical" evidence="4">
    <location>
        <begin position="164"/>
        <end position="184"/>
    </location>
</feature>
<evidence type="ECO:0000256" key="3">
    <source>
        <dbReference type="ARBA" id="ARBA00023115"/>
    </source>
</evidence>
<dbReference type="GO" id="GO:0008295">
    <property type="term" value="P:spermidine biosynthetic process"/>
    <property type="evidence" value="ECO:0007669"/>
    <property type="project" value="UniProtKB-UniRule"/>
</dbReference>
<organism evidence="7 8">
    <name type="scientific">Eiseniibacteriota bacterium</name>
    <dbReference type="NCBI Taxonomy" id="2212470"/>
    <lineage>
        <taxon>Bacteria</taxon>
        <taxon>Candidatus Eiseniibacteriota</taxon>
    </lineage>
</organism>
<dbReference type="GO" id="GO:0005886">
    <property type="term" value="C:plasma membrane"/>
    <property type="evidence" value="ECO:0007669"/>
    <property type="project" value="UniProtKB-SubCell"/>
</dbReference>
<comment type="subcellular location">
    <subcellularLocation>
        <location evidence="4">Cell membrane</location>
        <topology evidence="4">Multi-pass membrane protein</topology>
    </subcellularLocation>
</comment>
<keyword evidence="4" id="KW-0812">Transmembrane</keyword>
<evidence type="ECO:0000256" key="4">
    <source>
        <dbReference type="HAMAP-Rule" id="MF_00198"/>
    </source>
</evidence>
<evidence type="ECO:0000256" key="5">
    <source>
        <dbReference type="PROSITE-ProRule" id="PRU00354"/>
    </source>
</evidence>
<dbReference type="Gene3D" id="3.40.50.150">
    <property type="entry name" value="Vaccinia Virus protein VP39"/>
    <property type="match status" value="1"/>
</dbReference>
<dbReference type="PROSITE" id="PS51006">
    <property type="entry name" value="PABS_2"/>
    <property type="match status" value="1"/>
</dbReference>
<proteinExistence type="inferred from homology"/>
<dbReference type="HAMAP" id="MF_00198">
    <property type="entry name" value="Spermidine_synth"/>
    <property type="match status" value="1"/>
</dbReference>
<name>A0A538T0U8_UNCEI</name>
<feature type="transmembrane region" description="Helical" evidence="4">
    <location>
        <begin position="78"/>
        <end position="101"/>
    </location>
</feature>
<keyword evidence="4" id="KW-1003">Cell membrane</keyword>
<feature type="transmembrane region" description="Helical" evidence="4">
    <location>
        <begin position="46"/>
        <end position="66"/>
    </location>
</feature>
<evidence type="ECO:0000259" key="6">
    <source>
        <dbReference type="PROSITE" id="PS51006"/>
    </source>
</evidence>
<dbReference type="CDD" id="cd02440">
    <property type="entry name" value="AdoMet_MTases"/>
    <property type="match status" value="1"/>
</dbReference>
<evidence type="ECO:0000313" key="8">
    <source>
        <dbReference type="Proteomes" id="UP000316852"/>
    </source>
</evidence>
<sequence>MPKRRAKQPVRHTALLYVCFFASGMAGLTLEIVWSKYLSYLLGNSIYGVSTVVAAFLGGLGVGAVVGGRLASRAREPLLLYARLELLVGVMGLLSPLAYLLARPLFASLYGAIGGSGALFLLVRFLILFAALLLPTIAMGATLPLLVSAFTRREGDFGSSVSRLYAINTIGAVLGVAAAGFALIPSLGLWKTAAAAAAIDFAVAGAILALKLRGGALRGAAAGETPGTPAGPSSGSLAGAKSAPREAARSAIAGLIIPLFALSGFCALLYEVAWTRILSVPFGGMVYSFSAILAVYLFGIAVGAAFAAVLLKRTSSPALLFGLLQLLLAGSVVLGTRVFASLPDMQATLIAQSRGSASHLFAGEALLTARIVLLPTFFLGALFPLAAAIYQRGRLEPGASVGTIYAANTLGSIAGSVLTGFVLIPALGSLHSLLVAALANAAVGCLALLLGEGIVLKRVIAAFAGVAATIAVSLFAAPTWDAERMSLGFVRLLRAYEFGGEGLVHRIIERIGRSKELERLLFYKEGRLATVTVLETGDRRALLINGKTDATTGSGEDMAQQVMVGQMPLLMAPNAESVCVVGYGSGVTTHAVLTHPIRSALTIELEGSVIEAAPFFETAAMRPLSDPRSKLVIEDAGTYLRSTREDFDVIISEPSNPWIAGVGNLFTKEFYEEARRRLRPGGVFCQWIQTYSVSPATLSTVFRTVSTTFPKGQLFYVESSGDLIILAVPDRELSLDRAAMTAAFSRPAVAQDFARIGVRSVQDVLGAYRGRLDRIALSAGPGPVNTDDNSWLEHRAPLDLITPQEENPLLAWSSQVEADLKASLR</sequence>
<evidence type="ECO:0000313" key="7">
    <source>
        <dbReference type="EMBL" id="TMQ57245.1"/>
    </source>
</evidence>
<reference evidence="7 8" key="1">
    <citation type="journal article" date="2019" name="Nat. Microbiol.">
        <title>Mediterranean grassland soil C-N compound turnover is dependent on rainfall and depth, and is mediated by genomically divergent microorganisms.</title>
        <authorList>
            <person name="Diamond S."/>
            <person name="Andeer P.F."/>
            <person name="Li Z."/>
            <person name="Crits-Christoph A."/>
            <person name="Burstein D."/>
            <person name="Anantharaman K."/>
            <person name="Lane K.R."/>
            <person name="Thomas B.C."/>
            <person name="Pan C."/>
            <person name="Northen T.R."/>
            <person name="Banfield J.F."/>
        </authorList>
    </citation>
    <scope>NUCLEOTIDE SEQUENCE [LARGE SCALE GENOMIC DNA]</scope>
    <source>
        <strain evidence="7">WS_6</strain>
    </source>
</reference>
<feature type="transmembrane region" description="Helical" evidence="4">
    <location>
        <begin position="430"/>
        <end position="450"/>
    </location>
</feature>
<dbReference type="PANTHER" id="PTHR43317:SF1">
    <property type="entry name" value="THERMOSPERMINE SYNTHASE ACAULIS5"/>
    <property type="match status" value="1"/>
</dbReference>
<feature type="transmembrane region" description="Helical" evidence="4">
    <location>
        <begin position="318"/>
        <end position="340"/>
    </location>
</feature>
<dbReference type="Pfam" id="PF01564">
    <property type="entry name" value="Spermine_synth"/>
    <property type="match status" value="1"/>
</dbReference>
<comment type="similarity">
    <text evidence="1 4">Belongs to the spermidine/spermine synthase family.</text>
</comment>
<feature type="transmembrane region" description="Helical" evidence="4">
    <location>
        <begin position="12"/>
        <end position="34"/>
    </location>
</feature>
<dbReference type="NCBIfam" id="NF037959">
    <property type="entry name" value="MFS_SpdSyn"/>
    <property type="match status" value="2"/>
</dbReference>
<evidence type="ECO:0000256" key="1">
    <source>
        <dbReference type="ARBA" id="ARBA00007867"/>
    </source>
</evidence>
<dbReference type="GO" id="GO:0010487">
    <property type="term" value="F:thermospermine synthase activity"/>
    <property type="evidence" value="ECO:0007669"/>
    <property type="project" value="UniProtKB-ARBA"/>
</dbReference>
<dbReference type="PANTHER" id="PTHR43317">
    <property type="entry name" value="THERMOSPERMINE SYNTHASE ACAULIS5"/>
    <property type="match status" value="1"/>
</dbReference>
<protein>
    <recommendedName>
        <fullName evidence="4">Polyamine aminopropyltransferase</fullName>
    </recommendedName>
    <alternativeName>
        <fullName evidence="4">Putrescine aminopropyltransferase</fullName>
        <shortName evidence="4">PAPT</shortName>
    </alternativeName>
    <alternativeName>
        <fullName evidence="4">Spermidine synthase</fullName>
        <shortName evidence="4">SPDS</shortName>
        <shortName evidence="4">SPDSY</shortName>
        <ecNumber evidence="4">2.5.1.16</ecNumber>
    </alternativeName>
</protein>
<feature type="transmembrane region" description="Helical" evidence="4">
    <location>
        <begin position="251"/>
        <end position="273"/>
    </location>
</feature>
<comment type="function">
    <text evidence="4">Catalyzes the irreversible transfer of a propylamine group from the amino donor S-adenosylmethioninamine (decarboxy-AdoMet) to putrescine (1,4-diaminobutane) to yield spermidine.</text>
</comment>
<dbReference type="SUPFAM" id="SSF53335">
    <property type="entry name" value="S-adenosyl-L-methionine-dependent methyltransferases"/>
    <property type="match status" value="1"/>
</dbReference>
<keyword evidence="3 4" id="KW-0620">Polyamine biosynthesis</keyword>
<dbReference type="EMBL" id="VBOW01000067">
    <property type="protein sequence ID" value="TMQ57245.1"/>
    <property type="molecule type" value="Genomic_DNA"/>
</dbReference>
<dbReference type="UniPathway" id="UPA00248">
    <property type="reaction ID" value="UER00314"/>
</dbReference>
<dbReference type="InterPro" id="IPR029063">
    <property type="entry name" value="SAM-dependent_MTases_sf"/>
</dbReference>
<feature type="domain" description="PABS" evidence="6">
    <location>
        <begin position="505"/>
        <end position="747"/>
    </location>
</feature>